<dbReference type="EMBL" id="PUFN01000009">
    <property type="protein sequence ID" value="TDG73590.1"/>
    <property type="molecule type" value="Genomic_DNA"/>
</dbReference>
<comment type="caution">
    <text evidence="1">The sequence shown here is derived from an EMBL/GenBank/DDBJ whole genome shotgun (WGS) entry which is preliminary data.</text>
</comment>
<keyword evidence="2" id="KW-1185">Reference proteome</keyword>
<reference evidence="1 2" key="1">
    <citation type="journal article" date="2019" name="Appl. Microbiol. Biotechnol.">
        <title>Uncovering carbohydrate metabolism through a genotype-phenotype association study of 56 lactic acid bacteria genomes.</title>
        <authorList>
            <person name="Buron-Moles G."/>
            <person name="Chailyan A."/>
            <person name="Dolejs I."/>
            <person name="Forster J."/>
            <person name="Miks M.H."/>
        </authorList>
    </citation>
    <scope>NUCLEOTIDE SEQUENCE [LARGE SCALE GENOMIC DNA]</scope>
    <source>
        <strain evidence="1 2">ATCC 29644</strain>
    </source>
</reference>
<protein>
    <recommendedName>
        <fullName evidence="3">BIG2 domain-containing protein</fullName>
    </recommendedName>
</protein>
<gene>
    <name evidence="1" type="ORF">C5L30_000529</name>
</gene>
<dbReference type="RefSeq" id="WP_010018278.1">
    <property type="nucleotide sequence ID" value="NZ_PUFN01000009.1"/>
</dbReference>
<evidence type="ECO:0008006" key="3">
    <source>
        <dbReference type="Google" id="ProtNLM"/>
    </source>
</evidence>
<dbReference type="AlphaFoldDB" id="A0A4R5NHC8"/>
<organism evidence="1 2">
    <name type="scientific">Companilactobacillus farciminis</name>
    <dbReference type="NCBI Taxonomy" id="1612"/>
    <lineage>
        <taxon>Bacteria</taxon>
        <taxon>Bacillati</taxon>
        <taxon>Bacillota</taxon>
        <taxon>Bacilli</taxon>
        <taxon>Lactobacillales</taxon>
        <taxon>Lactobacillaceae</taxon>
        <taxon>Companilactobacillus</taxon>
    </lineage>
</organism>
<dbReference type="OrthoDB" id="2329691at2"/>
<dbReference type="SUPFAM" id="SSF49373">
    <property type="entry name" value="Invasin/intimin cell-adhesion fragments"/>
    <property type="match status" value="1"/>
</dbReference>
<sequence length="636" mass="72111">MTTALFKFLFFLTIIITPIAYHSTVQSASADTTDLQTYGQNSPPFTPSPPSKSGIIFVYRGGFLQQPDNFYSRKVGDKLTFHIEVIRESSLLNYISKKKSTWWVSSDKKNWKKINNNNNDDLPVNTSKIGTQYYQLQVQYSYTRYTYYSNIIEVDVHPTSIDTKELTINTNYDYLLNIDGTTSQNAIFASTTRTPVNSTDDIKWETSDDSLAKIDSNGKITAAISKNFGDVTIIASVTNSINKQKIKAEKSIHVGGGLEDMSAKLGEDVTFKVQGLSDEQRDSEDNLSIEWYQKSSPTSSYIKLPNDNQAELTLKNVTSKLDGSSYYAKFKYGKESFKTNSAQLTISNSIIGIDNQIQNTTHKDDPLDTKTNLANVAKDDKLTYLLHLSNANKTNLKDQTLVIPLPLQVDITKLKINDEQNIEYKLQTESLKRKNLIIDLTKFKDREDLNIELNLKVGPISTNFEFESKPVIYGTYLENNNDSSYHNYGSTISFHFITNMFFPSIHDITFNPIQTYAPNSLIYRLNDTNAPNNIIDFDDQRRNFNPVKIMVAQSHALYDQKSKAYLPAVLQIHNLTDNTTTNVSDHPAFVAISTRDQKLHYLNWNKNEGLLLKLKPGSISPGNYETTLNWTFIEST</sequence>
<evidence type="ECO:0000313" key="1">
    <source>
        <dbReference type="EMBL" id="TDG73590.1"/>
    </source>
</evidence>
<evidence type="ECO:0000313" key="2">
    <source>
        <dbReference type="Proteomes" id="UP000295257"/>
    </source>
</evidence>
<dbReference type="Gene3D" id="2.60.40.1080">
    <property type="match status" value="1"/>
</dbReference>
<proteinExistence type="predicted"/>
<accession>A0A4R5NHC8</accession>
<name>A0A4R5NHC8_9LACO</name>
<dbReference type="InterPro" id="IPR008964">
    <property type="entry name" value="Invasin/intimin_cell_adhesion"/>
</dbReference>
<dbReference type="Proteomes" id="UP000295257">
    <property type="component" value="Unassembled WGS sequence"/>
</dbReference>